<keyword evidence="2" id="KW-1185">Reference proteome</keyword>
<comment type="caution">
    <text evidence="1">The sequence shown here is derived from an EMBL/GenBank/DDBJ whole genome shotgun (WGS) entry which is preliminary data.</text>
</comment>
<accession>A0ABQ9IDZ8</accession>
<proteinExistence type="predicted"/>
<evidence type="ECO:0000313" key="1">
    <source>
        <dbReference type="EMBL" id="KAJ8894697.1"/>
    </source>
</evidence>
<dbReference type="Proteomes" id="UP001159363">
    <property type="component" value="Chromosome 1"/>
</dbReference>
<organism evidence="1 2">
    <name type="scientific">Dryococelus australis</name>
    <dbReference type="NCBI Taxonomy" id="614101"/>
    <lineage>
        <taxon>Eukaryota</taxon>
        <taxon>Metazoa</taxon>
        <taxon>Ecdysozoa</taxon>
        <taxon>Arthropoda</taxon>
        <taxon>Hexapoda</taxon>
        <taxon>Insecta</taxon>
        <taxon>Pterygota</taxon>
        <taxon>Neoptera</taxon>
        <taxon>Polyneoptera</taxon>
        <taxon>Phasmatodea</taxon>
        <taxon>Verophasmatodea</taxon>
        <taxon>Anareolatae</taxon>
        <taxon>Phasmatidae</taxon>
        <taxon>Eurycanthinae</taxon>
        <taxon>Dryococelus</taxon>
    </lineage>
</organism>
<gene>
    <name evidence="1" type="ORF">PR048_000004</name>
</gene>
<protein>
    <submittedName>
        <fullName evidence="1">Uncharacterized protein</fullName>
    </submittedName>
</protein>
<sequence>MPQRYIAMNRKPLANYRFGSDFLPQNHDHLKMLWMLITSAVKHSSQHAVKTLLRTPASLPVTVATNERSVCSLKRLKSYLRNSMAESSLNCLALFNIHLSIACSALFIDCVAQVQTVPKYYFIATPELGNECVAQRFHTRYLAVCSVVFTRDVLPHVDLLRSSHAKPVGVVVVFTRDAPLACRYRFRLRDTHCVMLSEKLLHYSPPTRVEPSSILGRVAPEFSHVGIVPDDAAGRRVFSVFSHLPGPFIPIDRRILPDAEMKHPLVPRTPAAYAGQMAPLANNMAATWRNLAWVGGVAKASLERNLCRITSGHYTAGRMRVSSTEAVRIPSKSDSAYKTRANESPTVY</sequence>
<name>A0ABQ9IDZ8_9NEOP</name>
<reference evidence="1 2" key="1">
    <citation type="submission" date="2023-02" db="EMBL/GenBank/DDBJ databases">
        <title>LHISI_Scaffold_Assembly.</title>
        <authorList>
            <person name="Stuart O.P."/>
            <person name="Cleave R."/>
            <person name="Magrath M.J.L."/>
            <person name="Mikheyev A.S."/>
        </authorList>
    </citation>
    <scope>NUCLEOTIDE SEQUENCE [LARGE SCALE GENOMIC DNA]</scope>
    <source>
        <strain evidence="1">Daus_M_001</strain>
        <tissue evidence="1">Leg muscle</tissue>
    </source>
</reference>
<dbReference type="EMBL" id="JARBHB010000001">
    <property type="protein sequence ID" value="KAJ8894697.1"/>
    <property type="molecule type" value="Genomic_DNA"/>
</dbReference>
<evidence type="ECO:0000313" key="2">
    <source>
        <dbReference type="Proteomes" id="UP001159363"/>
    </source>
</evidence>